<dbReference type="InterPro" id="IPR007730">
    <property type="entry name" value="SPOR-like_dom"/>
</dbReference>
<dbReference type="Proteomes" id="UP000689967">
    <property type="component" value="Unassembled WGS sequence"/>
</dbReference>
<keyword evidence="1" id="KW-0812">Transmembrane</keyword>
<gene>
    <name evidence="3" type="ORF">JJQ90_17295</name>
</gene>
<feature type="transmembrane region" description="Helical" evidence="1">
    <location>
        <begin position="20"/>
        <end position="43"/>
    </location>
</feature>
<evidence type="ECO:0000256" key="1">
    <source>
        <dbReference type="SAM" id="Phobius"/>
    </source>
</evidence>
<sequence>MSDMMVPSYRVAREPAGVPWRMMAVAGGMVAAVALGAGGWWAVQRMSGAGGVPVVEADPRPFKVRPDDPGGLRVPNQNALVLERPGNRQSPAQTGRPAALVPEAEAPNIDLLRAAVAPPPVVAPRPVESQAAEAPDSAVLAQLAEPELAAGALPPPPPPAPPQPTQLAATQPAVPRAAPGGRFMVQLAAVTSEEGARSEFERISRRAPELFEGRGPVVQRLDRDGQPTLFRLRTAGFADQDGAQQFCEQLRARSLACIPVR</sequence>
<feature type="domain" description="SPOR" evidence="2">
    <location>
        <begin position="177"/>
        <end position="261"/>
    </location>
</feature>
<name>A0ABS6HCU4_9PROT</name>
<reference evidence="3 4" key="1">
    <citation type="submission" date="2021-01" db="EMBL/GenBank/DDBJ databases">
        <title>Roseomonas sp. nov, a bacterium isolated from an oil production mixture in Yumen Oilfield.</title>
        <authorList>
            <person name="Wu D."/>
        </authorList>
    </citation>
    <scope>NUCLEOTIDE SEQUENCE [LARGE SCALE GENOMIC DNA]</scope>
    <source>
        <strain evidence="3 4">ROY-5-3</strain>
    </source>
</reference>
<dbReference type="RefSeq" id="WP_216877487.1">
    <property type="nucleotide sequence ID" value="NZ_JAERQM010000005.1"/>
</dbReference>
<evidence type="ECO:0000313" key="3">
    <source>
        <dbReference type="EMBL" id="MBU8545483.1"/>
    </source>
</evidence>
<evidence type="ECO:0000313" key="4">
    <source>
        <dbReference type="Proteomes" id="UP000689967"/>
    </source>
</evidence>
<evidence type="ECO:0000259" key="2">
    <source>
        <dbReference type="PROSITE" id="PS51724"/>
    </source>
</evidence>
<protein>
    <submittedName>
        <fullName evidence="3">SPOR domain-containing protein</fullName>
    </submittedName>
</protein>
<dbReference type="PROSITE" id="PS51724">
    <property type="entry name" value="SPOR"/>
    <property type="match status" value="1"/>
</dbReference>
<keyword evidence="1" id="KW-0472">Membrane</keyword>
<dbReference type="Pfam" id="PF05036">
    <property type="entry name" value="SPOR"/>
    <property type="match status" value="1"/>
</dbReference>
<keyword evidence="1" id="KW-1133">Transmembrane helix</keyword>
<comment type="caution">
    <text evidence="3">The sequence shown here is derived from an EMBL/GenBank/DDBJ whole genome shotgun (WGS) entry which is preliminary data.</text>
</comment>
<accession>A0ABS6HCU4</accession>
<organism evidence="3 4">
    <name type="scientific">Falsiroseomonas oleicola</name>
    <dbReference type="NCBI Taxonomy" id="2801474"/>
    <lineage>
        <taxon>Bacteria</taxon>
        <taxon>Pseudomonadati</taxon>
        <taxon>Pseudomonadota</taxon>
        <taxon>Alphaproteobacteria</taxon>
        <taxon>Acetobacterales</taxon>
        <taxon>Roseomonadaceae</taxon>
        <taxon>Falsiroseomonas</taxon>
    </lineage>
</organism>
<dbReference type="EMBL" id="JAERQM010000005">
    <property type="protein sequence ID" value="MBU8545483.1"/>
    <property type="molecule type" value="Genomic_DNA"/>
</dbReference>
<proteinExistence type="predicted"/>
<keyword evidence="4" id="KW-1185">Reference proteome</keyword>